<organism evidence="1 2">
    <name type="scientific">Caldibacillus thermoamylovorans</name>
    <dbReference type="NCBI Taxonomy" id="35841"/>
    <lineage>
        <taxon>Bacteria</taxon>
        <taxon>Bacillati</taxon>
        <taxon>Bacillota</taxon>
        <taxon>Bacilli</taxon>
        <taxon>Bacillales</taxon>
        <taxon>Bacillaceae</taxon>
        <taxon>Caldibacillus</taxon>
    </lineage>
</organism>
<sequence>MRGGLAGIIKNLYDLEQQKAVAFFPIAVIMKFGSLEKD</sequence>
<dbReference type="Proteomes" id="UP000032076">
    <property type="component" value="Unassembled WGS sequence"/>
</dbReference>
<comment type="caution">
    <text evidence="1">The sequence shown here is derived from an EMBL/GenBank/DDBJ whole genome shotgun (WGS) entry which is preliminary data.</text>
</comment>
<evidence type="ECO:0000313" key="1">
    <source>
        <dbReference type="EMBL" id="KIO71960.1"/>
    </source>
</evidence>
<gene>
    <name evidence="1" type="ORF">B4167_3141</name>
</gene>
<evidence type="ECO:0000313" key="2">
    <source>
        <dbReference type="Proteomes" id="UP000032076"/>
    </source>
</evidence>
<dbReference type="AlphaFoldDB" id="A0ABD4A4E7"/>
<proteinExistence type="predicted"/>
<accession>A0ABD4A4E7</accession>
<name>A0ABD4A4E7_9BACI</name>
<protein>
    <submittedName>
        <fullName evidence="1">Uncharacterized protein</fullName>
    </submittedName>
</protein>
<reference evidence="1 2" key="1">
    <citation type="submission" date="2015-01" db="EMBL/GenBank/DDBJ databases">
        <title>Draft Genome Sequences of Four Bacillus thermoamylovorans Strains, Isolated From Food Products.</title>
        <authorList>
            <person name="Krawcyk A.O."/>
            <person name="Berendsen E.M."/>
            <person name="Eijlander R.T."/>
            <person name="de Jong A."/>
            <person name="Wells-Bennik M."/>
            <person name="Kuipers O.P."/>
        </authorList>
    </citation>
    <scope>NUCLEOTIDE SEQUENCE [LARGE SCALE GENOMIC DNA]</scope>
    <source>
        <strain evidence="1 2">B4167</strain>
    </source>
</reference>
<dbReference type="EMBL" id="JXLU01000104">
    <property type="protein sequence ID" value="KIO71960.1"/>
    <property type="molecule type" value="Genomic_DNA"/>
</dbReference>